<evidence type="ECO:0000256" key="1">
    <source>
        <dbReference type="SAM" id="MobiDB-lite"/>
    </source>
</evidence>
<feature type="region of interest" description="Disordered" evidence="1">
    <location>
        <begin position="214"/>
        <end position="383"/>
    </location>
</feature>
<dbReference type="EMBL" id="LT598458">
    <property type="protein sequence ID" value="SCU90602.1"/>
    <property type="molecule type" value="Genomic_DNA"/>
</dbReference>
<dbReference type="SUPFAM" id="SSF50475">
    <property type="entry name" value="FMN-binding split barrel"/>
    <property type="match status" value="1"/>
</dbReference>
<reference evidence="3 4" key="1">
    <citation type="submission" date="2016-03" db="EMBL/GenBank/DDBJ databases">
        <authorList>
            <person name="Devillers H."/>
        </authorList>
    </citation>
    <scope>NUCLEOTIDE SEQUENCE [LARGE SCALE GENOMIC DNA]</scope>
    <source>
        <strain evidence="3">CBS 10888</strain>
    </source>
</reference>
<proteinExistence type="predicted"/>
<dbReference type="Gene3D" id="2.30.110.10">
    <property type="entry name" value="Electron Transport, Fmn-binding Protein, Chain A"/>
    <property type="match status" value="1"/>
</dbReference>
<dbReference type="Pfam" id="PF13883">
    <property type="entry name" value="CREG_beta-barrel"/>
    <property type="match status" value="1"/>
</dbReference>
<protein>
    <submittedName>
        <fullName evidence="3">LADA_0F05226g1_1</fullName>
    </submittedName>
</protein>
<dbReference type="STRING" id="1266660.A0A1G4JJD1"/>
<feature type="compositionally biased region" description="Basic residues" evidence="1">
    <location>
        <begin position="343"/>
        <end position="352"/>
    </location>
</feature>
<feature type="domain" description="CREG-like beta-barrel" evidence="2">
    <location>
        <begin position="35"/>
        <end position="201"/>
    </location>
</feature>
<organism evidence="3 4">
    <name type="scientific">Lachancea dasiensis</name>
    <dbReference type="NCBI Taxonomy" id="1072105"/>
    <lineage>
        <taxon>Eukaryota</taxon>
        <taxon>Fungi</taxon>
        <taxon>Dikarya</taxon>
        <taxon>Ascomycota</taxon>
        <taxon>Saccharomycotina</taxon>
        <taxon>Saccharomycetes</taxon>
        <taxon>Saccharomycetales</taxon>
        <taxon>Saccharomycetaceae</taxon>
        <taxon>Lachancea</taxon>
    </lineage>
</organism>
<name>A0A1G4JJD1_9SACH</name>
<gene>
    <name evidence="3" type="ORF">LADA_0F05226G</name>
</gene>
<evidence type="ECO:0000259" key="2">
    <source>
        <dbReference type="Pfam" id="PF13883"/>
    </source>
</evidence>
<evidence type="ECO:0000313" key="3">
    <source>
        <dbReference type="EMBL" id="SCU90602.1"/>
    </source>
</evidence>
<dbReference type="Proteomes" id="UP000190274">
    <property type="component" value="Chromosome F"/>
</dbReference>
<dbReference type="PANTHER" id="PTHR37273">
    <property type="entry name" value="CHROMOSOME 8, WHOLE GENOME SHOTGUN SEQUENCE"/>
    <property type="match status" value="1"/>
</dbReference>
<evidence type="ECO:0000313" key="4">
    <source>
        <dbReference type="Proteomes" id="UP000190274"/>
    </source>
</evidence>
<dbReference type="AlphaFoldDB" id="A0A1G4JJD1"/>
<sequence>MKFGKLGTALTLGLQAAFEGSEPDDTHVPHAMGPQDAARIARKMAVSQDVLHANTIDRDSGTPVSFVEYFAGSDLCHDVQTSQNGNLILLLLNMSSTFQNWNKDAKLSVSVEMSHRHGIGRPPMASPRANYFGELKRLEPSKALEHCFLKRHPDARWWIPEGDHDQVRDGQWFEFDVSEVYFVGGFGDRAYIGAISGEDYHAAFNQTELEGQSECKGYRGRGKDGLGRPHGKHQRPGSHEEDSESEEASPEEHERGRPHGKHQRPGPHQEDSEYEEASPEEHERGRPHGKHQKPGPHEEDSGYEQASPEEHERGRPHGKHQRPGPHQEDSEYEQASPEEHERGRRRGKHQRPGPHQAEAEFQEEPFERPERQILAPNGGDEVN</sequence>
<accession>A0A1G4JJD1</accession>
<dbReference type="PANTHER" id="PTHR37273:SF1">
    <property type="entry name" value="ADL397C-AP"/>
    <property type="match status" value="1"/>
</dbReference>
<dbReference type="InterPro" id="IPR055343">
    <property type="entry name" value="CREG_beta-barrel"/>
</dbReference>
<dbReference type="OrthoDB" id="2138282at2759"/>
<dbReference type="InterPro" id="IPR012349">
    <property type="entry name" value="Split_barrel_FMN-bd"/>
</dbReference>
<keyword evidence="4" id="KW-1185">Reference proteome</keyword>